<evidence type="ECO:0000313" key="2">
    <source>
        <dbReference type="Proteomes" id="UP001501822"/>
    </source>
</evidence>
<proteinExistence type="predicted"/>
<name>A0ABN0WVS3_9ACTN</name>
<dbReference type="Proteomes" id="UP001501822">
    <property type="component" value="Unassembled WGS sequence"/>
</dbReference>
<comment type="caution">
    <text evidence="1">The sequence shown here is derived from an EMBL/GenBank/DDBJ whole genome shotgun (WGS) entry which is preliminary data.</text>
</comment>
<protein>
    <recommendedName>
        <fullName evidence="3">HK97 gp10 family phage protein</fullName>
    </recommendedName>
</protein>
<reference evidence="1 2" key="1">
    <citation type="journal article" date="2019" name="Int. J. Syst. Evol. Microbiol.">
        <title>The Global Catalogue of Microorganisms (GCM) 10K type strain sequencing project: providing services to taxonomists for standard genome sequencing and annotation.</title>
        <authorList>
            <consortium name="The Broad Institute Genomics Platform"/>
            <consortium name="The Broad Institute Genome Sequencing Center for Infectious Disease"/>
            <person name="Wu L."/>
            <person name="Ma J."/>
        </authorList>
    </citation>
    <scope>NUCLEOTIDE SEQUENCE [LARGE SCALE GENOMIC DNA]</scope>
    <source>
        <strain evidence="1 2">JCM 3146</strain>
    </source>
</reference>
<gene>
    <name evidence="1" type="ORF">GCM10010151_41980</name>
</gene>
<dbReference type="EMBL" id="BAAABM010000037">
    <property type="protein sequence ID" value="GAA0347873.1"/>
    <property type="molecule type" value="Genomic_DNA"/>
</dbReference>
<keyword evidence="2" id="KW-1185">Reference proteome</keyword>
<sequence length="138" mass="15382">MAVDRSQLQALIRDLGQVPPAIRKELRPVVKQAAQPTLARMKSNASWSTRIPGAITMRAANTTIGVRFRVNAGRAPHARPYENDGNQGTFRAPLWGDREHWYPHQARPFFYRAVEATADQVRDALGDAVMDIAARHGL</sequence>
<organism evidence="1 2">
    <name type="scientific">Actinoallomurus spadix</name>
    <dbReference type="NCBI Taxonomy" id="79912"/>
    <lineage>
        <taxon>Bacteria</taxon>
        <taxon>Bacillati</taxon>
        <taxon>Actinomycetota</taxon>
        <taxon>Actinomycetes</taxon>
        <taxon>Streptosporangiales</taxon>
        <taxon>Thermomonosporaceae</taxon>
        <taxon>Actinoallomurus</taxon>
    </lineage>
</organism>
<accession>A0ABN0WVS3</accession>
<evidence type="ECO:0000313" key="1">
    <source>
        <dbReference type="EMBL" id="GAA0347873.1"/>
    </source>
</evidence>
<dbReference type="RefSeq" id="WP_252801321.1">
    <property type="nucleotide sequence ID" value="NZ_BAAABM010000037.1"/>
</dbReference>
<evidence type="ECO:0008006" key="3">
    <source>
        <dbReference type="Google" id="ProtNLM"/>
    </source>
</evidence>